<dbReference type="EMBL" id="JASWJB010000060">
    <property type="protein sequence ID" value="KAK2603614.1"/>
    <property type="molecule type" value="Genomic_DNA"/>
</dbReference>
<comment type="caution">
    <text evidence="2">The sequence shown here is derived from an EMBL/GenBank/DDBJ whole genome shotgun (WGS) entry which is preliminary data.</text>
</comment>
<dbReference type="AlphaFoldDB" id="A0AAJ0CRT5"/>
<name>A0AAJ0CRT5_9HYPO</name>
<organism evidence="2 3">
    <name type="scientific">Conoideocrella luteorostrata</name>
    <dbReference type="NCBI Taxonomy" id="1105319"/>
    <lineage>
        <taxon>Eukaryota</taxon>
        <taxon>Fungi</taxon>
        <taxon>Dikarya</taxon>
        <taxon>Ascomycota</taxon>
        <taxon>Pezizomycotina</taxon>
        <taxon>Sordariomycetes</taxon>
        <taxon>Hypocreomycetidae</taxon>
        <taxon>Hypocreales</taxon>
        <taxon>Clavicipitaceae</taxon>
        <taxon>Conoideocrella</taxon>
    </lineage>
</organism>
<dbReference type="PANTHER" id="PTHR24148:SF77">
    <property type="entry name" value="HETEROKARYON INCOMPATIBILITY DOMAIN-CONTAINING PROTEIN"/>
    <property type="match status" value="1"/>
</dbReference>
<evidence type="ECO:0000313" key="2">
    <source>
        <dbReference type="EMBL" id="KAK2603614.1"/>
    </source>
</evidence>
<accession>A0AAJ0CRT5</accession>
<evidence type="ECO:0000313" key="3">
    <source>
        <dbReference type="Proteomes" id="UP001251528"/>
    </source>
</evidence>
<keyword evidence="3" id="KW-1185">Reference proteome</keyword>
<dbReference type="Pfam" id="PF06985">
    <property type="entry name" value="HET"/>
    <property type="match status" value="1"/>
</dbReference>
<evidence type="ECO:0000259" key="1">
    <source>
        <dbReference type="Pfam" id="PF06985"/>
    </source>
</evidence>
<dbReference type="InterPro" id="IPR010730">
    <property type="entry name" value="HET"/>
</dbReference>
<sequence>MALPYCQLRDGDIRMLTMERVGPLSASGHNTTQHNVTLSMTRVPVTGDDTSFAALSYVWGDPQDVVSWKYLNGTISVTRNLHHILSCLHRSAYLDNGPFNFWVDAVCINQDDAVERAAQVSVMDQIYSRAHSVLVFLSATSAGFEDGLGFLQAVAESPASHYEPSLEPHITLHNGLDANSQQLRESLIAVFATDWWTRVWTVQEFLFARNVIFHCGNAYIDGATANVAFEALKRHESSCCWAVKRDAESHSKGYLDYRSPLNKGLNLFEATVRLDQMLVLRPGVDGSSNKTALSVLATLRNRQCTDPLDHVFGVLGLVPDICRKDLKSHLTIDYTMSESQLFQETATAIIHTSGTLDVLSHISQYESIQSRIANLPSWVPDWSAAIDETFRLNLDERVGLISLYNASGDTKSEWRKGEGGKIATKALICGRIVRIGPGYPSSGSAAAGECLLDIWHDFFDGTQFDSPDELSEEQNDKLGSFANFICGDFWLPSWCENSKRYVAVFRAWYAWFSENDAAGLAENMKNEVREFDKFVQVTSLERHVFRTEDGRPGFGPQLAQRGDTLAIMPGGRVIYVLRESPDSPDEYKLIGDAFVSGSMHGEVMARDGNPHDPHWTPITLV</sequence>
<feature type="domain" description="Heterokaryon incompatibility" evidence="1">
    <location>
        <begin position="52"/>
        <end position="204"/>
    </location>
</feature>
<dbReference type="InterPro" id="IPR052895">
    <property type="entry name" value="HetReg/Transcr_Mod"/>
</dbReference>
<dbReference type="Pfam" id="PF26639">
    <property type="entry name" value="Het-6_barrel"/>
    <property type="match status" value="1"/>
</dbReference>
<dbReference type="PANTHER" id="PTHR24148">
    <property type="entry name" value="ANKYRIN REPEAT DOMAIN-CONTAINING PROTEIN 39 HOMOLOG-RELATED"/>
    <property type="match status" value="1"/>
</dbReference>
<gene>
    <name evidence="2" type="ORF">QQS21_004195</name>
</gene>
<proteinExistence type="predicted"/>
<reference evidence="2" key="1">
    <citation type="submission" date="2023-06" db="EMBL/GenBank/DDBJ databases">
        <title>Conoideocrella luteorostrata (Hypocreales: Clavicipitaceae), a potential biocontrol fungus for elongate hemlock scale in United States Christmas tree production areas.</title>
        <authorList>
            <person name="Barrett H."/>
            <person name="Lovett B."/>
            <person name="Macias A.M."/>
            <person name="Stajich J.E."/>
            <person name="Kasson M.T."/>
        </authorList>
    </citation>
    <scope>NUCLEOTIDE SEQUENCE</scope>
    <source>
        <strain evidence="2">ARSEF 14590</strain>
    </source>
</reference>
<dbReference type="Proteomes" id="UP001251528">
    <property type="component" value="Unassembled WGS sequence"/>
</dbReference>
<protein>
    <recommendedName>
        <fullName evidence="1">Heterokaryon incompatibility domain-containing protein</fullName>
    </recommendedName>
</protein>